<evidence type="ECO:0000313" key="2">
    <source>
        <dbReference type="Proteomes" id="UP000241538"/>
    </source>
</evidence>
<reference evidence="1 2" key="1">
    <citation type="journal article" date="2018" name="Int J Genomics">
        <title>Comparative Genomics Analysis of Plasmid pPV989-94 from a Clinical Isolate of Pantoea vagans PV989.</title>
        <authorList>
            <person name="Xu L."/>
            <person name="Yin M."/>
            <person name="Zhu T."/>
            <person name="Lu J."/>
            <person name="Bao Q."/>
        </authorList>
    </citation>
    <scope>NUCLEOTIDE SEQUENCE [LARGE SCALE GENOMIC DNA]</scope>
    <source>
        <strain evidence="1 2">PV989</strain>
    </source>
</reference>
<protein>
    <submittedName>
        <fullName evidence="1">Uncharacterized protein</fullName>
    </submittedName>
</protein>
<sequence>MHFNIRPAHHRGLFYVMATVSQQSFARGCSDRIAASAKVRPAFSGTVFSLKSPVIFMDVREQISRIDR</sequence>
<dbReference type="Proteomes" id="UP000241538">
    <property type="component" value="Plasmid pPV989-508"/>
</dbReference>
<dbReference type="EMBL" id="CP028350">
    <property type="protein sequence ID" value="AVV39691.1"/>
    <property type="molecule type" value="Genomic_DNA"/>
</dbReference>
<accession>A0AAN1NV29</accession>
<geneLocation type="plasmid" evidence="2">
    <name>ppv989-508</name>
</geneLocation>
<dbReference type="AlphaFoldDB" id="A0AAN1NV29"/>
<keyword evidence="1" id="KW-0614">Plasmid</keyword>
<evidence type="ECO:0000313" key="1">
    <source>
        <dbReference type="EMBL" id="AVV39691.1"/>
    </source>
</evidence>
<organism evidence="1 2">
    <name type="scientific">Pantoea vagans</name>
    <dbReference type="NCBI Taxonomy" id="470934"/>
    <lineage>
        <taxon>Bacteria</taxon>
        <taxon>Pseudomonadati</taxon>
        <taxon>Pseudomonadota</taxon>
        <taxon>Gammaproteobacteria</taxon>
        <taxon>Enterobacterales</taxon>
        <taxon>Erwiniaceae</taxon>
        <taxon>Pantoea</taxon>
    </lineage>
</organism>
<name>A0AAN1NV29_9GAMM</name>
<gene>
    <name evidence="1" type="ORF">C9381_20930</name>
</gene>
<proteinExistence type="predicted"/>